<dbReference type="AlphaFoldDB" id="A0A6A6CBP2"/>
<dbReference type="RefSeq" id="XP_033663775.1">
    <property type="nucleotide sequence ID" value="XM_033813774.1"/>
</dbReference>
<sequence>MPPKLPRTRYGRRNDQIVSQTSTSEYGCASQLSLSWKARGALKGSLSEQICLLRRWVRICPQASVVRDVEDGASKRTYRVDLPPNFPSVKDDRCFVQTDTCKPWCVKADGCFFQASRSKLASVKEDASDLPPELQKVSLFAFQEDLVSMKETMCESALFSKREFSWQPRSVADGLTPQTTIQTHPLNTSPMLHAGLPLHTNRSPTQPLQSCYVCVNPAPSWAEGLTPATTTPTHRMASDEIITKSHSSDEHIYLPKFPVREIFAACINPAPTWVAGFTPATTTPTHRMASDEILLNCMPQTNTFVS</sequence>
<accession>A0A6A6CBP2</accession>
<keyword evidence="2" id="KW-1185">Reference proteome</keyword>
<evidence type="ECO:0000313" key="2">
    <source>
        <dbReference type="Proteomes" id="UP000799537"/>
    </source>
</evidence>
<protein>
    <submittedName>
        <fullName evidence="1">Uncharacterized protein</fullName>
    </submittedName>
</protein>
<proteinExistence type="predicted"/>
<reference evidence="1" key="1">
    <citation type="journal article" date="2020" name="Stud. Mycol.">
        <title>101 Dothideomycetes genomes: a test case for predicting lifestyles and emergence of pathogens.</title>
        <authorList>
            <person name="Haridas S."/>
            <person name="Albert R."/>
            <person name="Binder M."/>
            <person name="Bloem J."/>
            <person name="Labutti K."/>
            <person name="Salamov A."/>
            <person name="Andreopoulos B."/>
            <person name="Baker S."/>
            <person name="Barry K."/>
            <person name="Bills G."/>
            <person name="Bluhm B."/>
            <person name="Cannon C."/>
            <person name="Castanera R."/>
            <person name="Culley D."/>
            <person name="Daum C."/>
            <person name="Ezra D."/>
            <person name="Gonzalez J."/>
            <person name="Henrissat B."/>
            <person name="Kuo A."/>
            <person name="Liang C."/>
            <person name="Lipzen A."/>
            <person name="Lutzoni F."/>
            <person name="Magnuson J."/>
            <person name="Mondo S."/>
            <person name="Nolan M."/>
            <person name="Ohm R."/>
            <person name="Pangilinan J."/>
            <person name="Park H.-J."/>
            <person name="Ramirez L."/>
            <person name="Alfaro M."/>
            <person name="Sun H."/>
            <person name="Tritt A."/>
            <person name="Yoshinaga Y."/>
            <person name="Zwiers L.-H."/>
            <person name="Turgeon B."/>
            <person name="Goodwin S."/>
            <person name="Spatafora J."/>
            <person name="Crous P."/>
            <person name="Grigoriev I."/>
        </authorList>
    </citation>
    <scope>NUCLEOTIDE SEQUENCE</scope>
    <source>
        <strain evidence="1">ATCC 36951</strain>
    </source>
</reference>
<evidence type="ECO:0000313" key="1">
    <source>
        <dbReference type="EMBL" id="KAF2162886.1"/>
    </source>
</evidence>
<organism evidence="1 2">
    <name type="scientific">Zasmidium cellare ATCC 36951</name>
    <dbReference type="NCBI Taxonomy" id="1080233"/>
    <lineage>
        <taxon>Eukaryota</taxon>
        <taxon>Fungi</taxon>
        <taxon>Dikarya</taxon>
        <taxon>Ascomycota</taxon>
        <taxon>Pezizomycotina</taxon>
        <taxon>Dothideomycetes</taxon>
        <taxon>Dothideomycetidae</taxon>
        <taxon>Mycosphaerellales</taxon>
        <taxon>Mycosphaerellaceae</taxon>
        <taxon>Zasmidium</taxon>
    </lineage>
</organism>
<gene>
    <name evidence="1" type="ORF">M409DRAFT_57938</name>
</gene>
<dbReference type="Proteomes" id="UP000799537">
    <property type="component" value="Unassembled WGS sequence"/>
</dbReference>
<dbReference type="GeneID" id="54567046"/>
<dbReference type="EMBL" id="ML993611">
    <property type="protein sequence ID" value="KAF2162886.1"/>
    <property type="molecule type" value="Genomic_DNA"/>
</dbReference>
<name>A0A6A6CBP2_ZASCE</name>